<proteinExistence type="inferred from homology"/>
<comment type="caution">
    <text evidence="7">The sequence shown here is derived from an EMBL/GenBank/DDBJ whole genome shotgun (WGS) entry which is preliminary data.</text>
</comment>
<dbReference type="VEuPathDB" id="FungiDB:BTJ68_11783"/>
<feature type="compositionally biased region" description="Low complexity" evidence="5">
    <location>
        <begin position="44"/>
        <end position="53"/>
    </location>
</feature>
<dbReference type="Proteomes" id="UP000281245">
    <property type="component" value="Unassembled WGS sequence"/>
</dbReference>
<evidence type="ECO:0000313" key="7">
    <source>
        <dbReference type="EMBL" id="RMX76447.1"/>
    </source>
</evidence>
<dbReference type="EMBL" id="QWIJ01001110">
    <property type="protein sequence ID" value="RMX76447.1"/>
    <property type="molecule type" value="Genomic_DNA"/>
</dbReference>
<dbReference type="InterPro" id="IPR003653">
    <property type="entry name" value="Peptidase_C48_C"/>
</dbReference>
<accession>A0A3M6WD06</accession>
<dbReference type="GO" id="GO:0016926">
    <property type="term" value="P:protein desumoylation"/>
    <property type="evidence" value="ECO:0007669"/>
    <property type="project" value="TreeGrafter"/>
</dbReference>
<evidence type="ECO:0000256" key="4">
    <source>
        <dbReference type="ARBA" id="ARBA00022807"/>
    </source>
</evidence>
<feature type="region of interest" description="Disordered" evidence="5">
    <location>
        <begin position="1"/>
        <end position="57"/>
    </location>
</feature>
<dbReference type="Pfam" id="PF02902">
    <property type="entry name" value="Peptidase_C48"/>
    <property type="match status" value="1"/>
</dbReference>
<evidence type="ECO:0000256" key="5">
    <source>
        <dbReference type="SAM" id="MobiDB-lite"/>
    </source>
</evidence>
<evidence type="ECO:0000256" key="2">
    <source>
        <dbReference type="ARBA" id="ARBA00022670"/>
    </source>
</evidence>
<feature type="region of interest" description="Disordered" evidence="5">
    <location>
        <begin position="362"/>
        <end position="382"/>
    </location>
</feature>
<keyword evidence="2" id="KW-0645">Protease</keyword>
<feature type="domain" description="Ubiquitin-like protease family profile" evidence="6">
    <location>
        <begin position="529"/>
        <end position="713"/>
    </location>
</feature>
<reference evidence="7 8" key="1">
    <citation type="journal article" date="2018" name="BMC Genomics">
        <title>Genomic evidence for intraspecific hybridization in a clonal and extremely halotolerant yeast.</title>
        <authorList>
            <person name="Gostincar C."/>
            <person name="Stajich J.E."/>
            <person name="Zupancic J."/>
            <person name="Zalar P."/>
            <person name="Gunde-Cimerman N."/>
        </authorList>
    </citation>
    <scope>NUCLEOTIDE SEQUENCE [LARGE SCALE GENOMIC DNA]</scope>
    <source>
        <strain evidence="7 8">EXF-6656</strain>
    </source>
</reference>
<feature type="region of interest" description="Disordered" evidence="5">
    <location>
        <begin position="156"/>
        <end position="270"/>
    </location>
</feature>
<evidence type="ECO:0000256" key="1">
    <source>
        <dbReference type="ARBA" id="ARBA00005234"/>
    </source>
</evidence>
<organism evidence="7 8">
    <name type="scientific">Hortaea werneckii</name>
    <name type="common">Black yeast</name>
    <name type="synonym">Cladosporium werneckii</name>
    <dbReference type="NCBI Taxonomy" id="91943"/>
    <lineage>
        <taxon>Eukaryota</taxon>
        <taxon>Fungi</taxon>
        <taxon>Dikarya</taxon>
        <taxon>Ascomycota</taxon>
        <taxon>Pezizomycotina</taxon>
        <taxon>Dothideomycetes</taxon>
        <taxon>Dothideomycetidae</taxon>
        <taxon>Mycosphaerellales</taxon>
        <taxon>Teratosphaeriaceae</taxon>
        <taxon>Hortaea</taxon>
    </lineage>
</organism>
<dbReference type="GO" id="GO:0006508">
    <property type="term" value="P:proteolysis"/>
    <property type="evidence" value="ECO:0007669"/>
    <property type="project" value="UniProtKB-KW"/>
</dbReference>
<comment type="similarity">
    <text evidence="1">Belongs to the peptidase C48 family.</text>
</comment>
<sequence length="749" mass="83800">MKEASAMDSSSMDVDSSDYIREVRRMNTTPPKFNTPAPKVHANSSAAKSPPSSLGKRKFQLDFDEPEFQSTPLSVVQRRAALVSRMTRSPAQSTPRRTPDRPFSLFHPAFQQEAPSYYGTIPRLGYNCVGLGYGIFSLAWNWLRGVASHAGTRIFAQQTRDRSKRRVIESTDAHNTASSELPGSFPAAADPAETTRVSQMPTPPDSRPNSPPGEQKEGAQPPNITSEARNAEQQDEQTTAAGSNVAKDQTRTTSAVTSVTEAEKPKKPSPFIQSKLIKTARGNWSTLRLPVGEYAKEVAASTARANLPQFTENDERLKRFSDHKTDYFFFYDENMGKWRRPWTYTEAGYRKDEDRKFIRIEQPSEPKNVAHSGSGKKPIALPEDARPSFKAFESDEEKRDPIDDLCRRAKAISIPTPEMIRLRDIGVTRARLHMRVERLEEEKAIAEQEAALQAEREATEKDAAAKKLEEEKAREEEEKARKELEEAEAAKRAAAKLIVTLSPEWDEKIDEAMQTKDPKKILATSVEAVELSRYDLGRLFPTGDRNADGTKPSGWLNDETVNAWFQGIVQAKKIQTGYVKGPKNTPAFEAFNSGWRTNVEKKGITGIETWSRRKGIKGDKLYNAEKIFFPINGGGHWTLLIISPKEHKVEFLDSMGGSSADAFKDAKAWLKMELKGAKHPYNEDEWEFSTVKSEQQTNMSDCGAFACLNGLAAAKGRSFRDVEPTRMKEGRKMMVAVLLNGGFTGEFEL</sequence>
<dbReference type="PANTHER" id="PTHR12606">
    <property type="entry name" value="SENTRIN/SUMO-SPECIFIC PROTEASE"/>
    <property type="match status" value="1"/>
</dbReference>
<dbReference type="PROSITE" id="PS50600">
    <property type="entry name" value="ULP_PROTEASE"/>
    <property type="match status" value="1"/>
</dbReference>
<name>A0A3M6WD06_HORWE</name>
<dbReference type="InterPro" id="IPR038765">
    <property type="entry name" value="Papain-like_cys_pep_sf"/>
</dbReference>
<dbReference type="AlphaFoldDB" id="A0A3M6WD06"/>
<evidence type="ECO:0000313" key="8">
    <source>
        <dbReference type="Proteomes" id="UP000281245"/>
    </source>
</evidence>
<dbReference type="PANTHER" id="PTHR12606:SF141">
    <property type="entry name" value="GH15225P-RELATED"/>
    <property type="match status" value="1"/>
</dbReference>
<protein>
    <recommendedName>
        <fullName evidence="6">Ubiquitin-like protease family profile domain-containing protein</fullName>
    </recommendedName>
</protein>
<dbReference type="OrthoDB" id="1939479at2759"/>
<evidence type="ECO:0000259" key="6">
    <source>
        <dbReference type="PROSITE" id="PS50600"/>
    </source>
</evidence>
<feature type="region of interest" description="Disordered" evidence="5">
    <location>
        <begin position="455"/>
        <end position="484"/>
    </location>
</feature>
<evidence type="ECO:0000256" key="3">
    <source>
        <dbReference type="ARBA" id="ARBA00022801"/>
    </source>
</evidence>
<feature type="compositionally biased region" description="Polar residues" evidence="5">
    <location>
        <begin position="251"/>
        <end position="260"/>
    </location>
</feature>
<keyword evidence="3" id="KW-0378">Hydrolase</keyword>
<dbReference type="Gene3D" id="3.40.395.10">
    <property type="entry name" value="Adenoviral Proteinase, Chain A"/>
    <property type="match status" value="1"/>
</dbReference>
<feature type="compositionally biased region" description="Pro residues" evidence="5">
    <location>
        <begin position="201"/>
        <end position="211"/>
    </location>
</feature>
<keyword evidence="4" id="KW-0788">Thiol protease</keyword>
<feature type="compositionally biased region" description="Low complexity" evidence="5">
    <location>
        <begin position="1"/>
        <end position="14"/>
    </location>
</feature>
<dbReference type="SUPFAM" id="SSF54001">
    <property type="entry name" value="Cysteine proteinases"/>
    <property type="match status" value="1"/>
</dbReference>
<gene>
    <name evidence="7" type="ORF">D0869_10712</name>
</gene>
<dbReference type="GO" id="GO:0016929">
    <property type="term" value="F:deSUMOylase activity"/>
    <property type="evidence" value="ECO:0007669"/>
    <property type="project" value="TreeGrafter"/>
</dbReference>
<dbReference type="GO" id="GO:0005634">
    <property type="term" value="C:nucleus"/>
    <property type="evidence" value="ECO:0007669"/>
    <property type="project" value="TreeGrafter"/>
</dbReference>